<dbReference type="GO" id="GO:0050355">
    <property type="term" value="F:inorganic triphosphate phosphatase activity"/>
    <property type="evidence" value="ECO:0007669"/>
    <property type="project" value="InterPro"/>
</dbReference>
<evidence type="ECO:0000313" key="3">
    <source>
        <dbReference type="EMBL" id="QJR12833.1"/>
    </source>
</evidence>
<keyword evidence="4" id="KW-1185">Reference proteome</keyword>
<dbReference type="InterPro" id="IPR007899">
    <property type="entry name" value="CHAD_dom"/>
</dbReference>
<reference evidence="3 4" key="1">
    <citation type="submission" date="2020-04" db="EMBL/GenBank/DDBJ databases">
        <title>Usitatibacter rugosus gen. nov., sp. nov. and Usitatibacter palustris sp. nov., novel members of Usitatibacteraceae fam. nov. within the order Nitrosomonadales isolated from soil.</title>
        <authorList>
            <person name="Huber K.J."/>
            <person name="Neumann-Schaal M."/>
            <person name="Geppert A."/>
            <person name="Luckner M."/>
            <person name="Wanner G."/>
            <person name="Overmann J."/>
        </authorList>
    </citation>
    <scope>NUCLEOTIDE SEQUENCE [LARGE SCALE GENOMIC DNA]</scope>
    <source>
        <strain evidence="3 4">0125_3</strain>
    </source>
</reference>
<dbReference type="InterPro" id="IPR039013">
    <property type="entry name" value="YgiF"/>
</dbReference>
<evidence type="ECO:0008006" key="5">
    <source>
        <dbReference type="Google" id="ProtNLM"/>
    </source>
</evidence>
<dbReference type="Gene3D" id="2.40.320.10">
    <property type="entry name" value="Hypothetical Protein Pfu-838710-001"/>
    <property type="match status" value="1"/>
</dbReference>
<name>A0A6M4H296_9PROT</name>
<dbReference type="AlphaFoldDB" id="A0A6M4H296"/>
<organism evidence="3 4">
    <name type="scientific">Usitatibacter rugosus</name>
    <dbReference type="NCBI Taxonomy" id="2732067"/>
    <lineage>
        <taxon>Bacteria</taxon>
        <taxon>Pseudomonadati</taxon>
        <taxon>Pseudomonadota</taxon>
        <taxon>Betaproteobacteria</taxon>
        <taxon>Nitrosomonadales</taxon>
        <taxon>Usitatibacteraceae</taxon>
        <taxon>Usitatibacter</taxon>
    </lineage>
</organism>
<dbReference type="RefSeq" id="WP_171095373.1">
    <property type="nucleotide sequence ID" value="NZ_CP053069.1"/>
</dbReference>
<dbReference type="PANTHER" id="PTHR39569:SF1">
    <property type="entry name" value="INORGANIC TRIPHOSPHATASE"/>
    <property type="match status" value="1"/>
</dbReference>
<protein>
    <recommendedName>
        <fullName evidence="5">Inorganic triphosphatase YgiF</fullName>
    </recommendedName>
</protein>
<proteinExistence type="predicted"/>
<dbReference type="CDD" id="cd07756">
    <property type="entry name" value="CYTH-like_Pase_CHAD"/>
    <property type="match status" value="1"/>
</dbReference>
<feature type="domain" description="CYTH" evidence="1">
    <location>
        <begin position="1"/>
        <end position="199"/>
    </location>
</feature>
<dbReference type="EMBL" id="CP053069">
    <property type="protein sequence ID" value="QJR12833.1"/>
    <property type="molecule type" value="Genomic_DNA"/>
</dbReference>
<dbReference type="InterPro" id="IPR033469">
    <property type="entry name" value="CYTH-like_dom_sf"/>
</dbReference>
<dbReference type="Pfam" id="PF05235">
    <property type="entry name" value="CHAD"/>
    <property type="match status" value="1"/>
</dbReference>
<evidence type="ECO:0000259" key="2">
    <source>
        <dbReference type="PROSITE" id="PS51708"/>
    </source>
</evidence>
<dbReference type="Pfam" id="PF01928">
    <property type="entry name" value="CYTH"/>
    <property type="match status" value="1"/>
</dbReference>
<accession>A0A6M4H296</accession>
<gene>
    <name evidence="3" type="ORF">DSM104443_03926</name>
</gene>
<dbReference type="Gene3D" id="1.40.20.10">
    <property type="entry name" value="CHAD domain"/>
    <property type="match status" value="1"/>
</dbReference>
<dbReference type="PROSITE" id="PS51707">
    <property type="entry name" value="CYTH"/>
    <property type="match status" value="1"/>
</dbReference>
<evidence type="ECO:0000313" key="4">
    <source>
        <dbReference type="Proteomes" id="UP000501534"/>
    </source>
</evidence>
<dbReference type="InterPro" id="IPR023577">
    <property type="entry name" value="CYTH_domain"/>
</dbReference>
<feature type="domain" description="CHAD" evidence="2">
    <location>
        <begin position="214"/>
        <end position="492"/>
    </location>
</feature>
<dbReference type="SMART" id="SM00880">
    <property type="entry name" value="CHAD"/>
    <property type="match status" value="1"/>
</dbReference>
<dbReference type="GO" id="GO:0046872">
    <property type="term" value="F:metal ion binding"/>
    <property type="evidence" value="ECO:0007669"/>
    <property type="project" value="TreeGrafter"/>
</dbReference>
<dbReference type="Proteomes" id="UP000501534">
    <property type="component" value="Chromosome"/>
</dbReference>
<evidence type="ECO:0000259" key="1">
    <source>
        <dbReference type="PROSITE" id="PS51707"/>
    </source>
</evidence>
<dbReference type="SMART" id="SM01118">
    <property type="entry name" value="CYTH"/>
    <property type="match status" value="1"/>
</dbReference>
<dbReference type="PANTHER" id="PTHR39569">
    <property type="entry name" value="INORGANIC TRIPHOSPHATASE"/>
    <property type="match status" value="1"/>
</dbReference>
<dbReference type="KEGG" id="uru:DSM104443_03926"/>
<dbReference type="SUPFAM" id="SSF55154">
    <property type="entry name" value="CYTH-like phosphatases"/>
    <property type="match status" value="1"/>
</dbReference>
<sequence>MTEIELKLSLSPADVAAFRRAGPLSGVRPTRRKLTSIYYDTPDCELQKAGMALRLRKSGRTWTQTLKGGTSGTGGLHERHEWETERPDATIDLAALEGTMLDKASGTVGERLRPAFTVEFQRETWDIEPVPGTRVEVALDRGQASVGGDTDSVCEVEIELKEGDRAAAFDFARALAAEISLHPSSVTKAERGYRLLRHEALQPVKSRRVTLDPGMDVEQAARALVAASLEQLQANEEGVLATNDPEFVHQARVGLRRMRSALRIFREVLPPEAEAWRADLGELARTLGEARDWDVFATETLPPLARAFGDPVMGKRIARRVSAPRKKALEQARAALLAKSFAALVLDLTKWLSGPVSDPPEAAVTLMDFATRLARKRHRRLIADAQGLAQRTTEERHAVRIDAKRLRYAVDGFASLFREKRVERYLRELSDLQDVLGTSNDAATAARLLSGLHPPADFAAFARGYLAARIDGDAHTAEARVERLASSKQFWS</sequence>
<dbReference type="PROSITE" id="PS51708">
    <property type="entry name" value="CHAD"/>
    <property type="match status" value="1"/>
</dbReference>
<dbReference type="InterPro" id="IPR038186">
    <property type="entry name" value="CHAD_dom_sf"/>
</dbReference>